<dbReference type="Gene3D" id="3.30.710.10">
    <property type="entry name" value="Potassium Channel Kv1.1, Chain A"/>
    <property type="match status" value="1"/>
</dbReference>
<dbReference type="Proteomes" id="UP000615446">
    <property type="component" value="Unassembled WGS sequence"/>
</dbReference>
<dbReference type="SMART" id="SM00225">
    <property type="entry name" value="BTB"/>
    <property type="match status" value="1"/>
</dbReference>
<dbReference type="SMART" id="SM00584">
    <property type="entry name" value="TLDc"/>
    <property type="match status" value="1"/>
</dbReference>
<evidence type="ECO:0000313" key="4">
    <source>
        <dbReference type="Proteomes" id="UP000615446"/>
    </source>
</evidence>
<dbReference type="EMBL" id="BLAL01000229">
    <property type="protein sequence ID" value="GES93971.1"/>
    <property type="molecule type" value="Genomic_DNA"/>
</dbReference>
<dbReference type="InterPro" id="IPR006571">
    <property type="entry name" value="TLDc_dom"/>
</dbReference>
<dbReference type="SUPFAM" id="SSF54695">
    <property type="entry name" value="POZ domain"/>
    <property type="match status" value="1"/>
</dbReference>
<reference evidence="3" key="1">
    <citation type="submission" date="2019-10" db="EMBL/GenBank/DDBJ databases">
        <title>Conservation and host-specific expression of non-tandemly repeated heterogenous ribosome RNA gene in arbuscular mycorrhizal fungi.</title>
        <authorList>
            <person name="Maeda T."/>
            <person name="Kobayashi Y."/>
            <person name="Nakagawa T."/>
            <person name="Ezawa T."/>
            <person name="Yamaguchi K."/>
            <person name="Bino T."/>
            <person name="Nishimoto Y."/>
            <person name="Shigenobu S."/>
            <person name="Kawaguchi M."/>
        </authorList>
    </citation>
    <scope>NUCLEOTIDE SEQUENCE</scope>
    <source>
        <strain evidence="3">HR1</strain>
    </source>
</reference>
<dbReference type="Gene3D" id="1.25.40.420">
    <property type="match status" value="1"/>
</dbReference>
<dbReference type="InterPro" id="IPR051481">
    <property type="entry name" value="BTB-POZ/Galectin-3-binding"/>
</dbReference>
<feature type="domain" description="TLDc" evidence="2">
    <location>
        <begin position="293"/>
        <end position="480"/>
    </location>
</feature>
<dbReference type="CDD" id="cd18186">
    <property type="entry name" value="BTB_POZ_ZBTB_KLHL-like"/>
    <property type="match status" value="1"/>
</dbReference>
<dbReference type="AlphaFoldDB" id="A0A8H3LX28"/>
<dbReference type="PROSITE" id="PS51886">
    <property type="entry name" value="TLDC"/>
    <property type="match status" value="1"/>
</dbReference>
<gene>
    <name evidence="3" type="ORF">RCL2_002071300</name>
</gene>
<dbReference type="PANTHER" id="PTHR24410">
    <property type="entry name" value="HL07962P-RELATED"/>
    <property type="match status" value="1"/>
</dbReference>
<name>A0A8H3LX28_9GLOM</name>
<dbReference type="InterPro" id="IPR011705">
    <property type="entry name" value="BACK"/>
</dbReference>
<proteinExistence type="predicted"/>
<dbReference type="InterPro" id="IPR000210">
    <property type="entry name" value="BTB/POZ_dom"/>
</dbReference>
<comment type="caution">
    <text evidence="3">The sequence shown here is derived from an EMBL/GenBank/DDBJ whole genome shotgun (WGS) entry which is preliminary data.</text>
</comment>
<dbReference type="PANTHER" id="PTHR24410:SF23">
    <property type="entry name" value="BTB DOMAIN-CONTAINING PROTEIN-RELATED"/>
    <property type="match status" value="1"/>
</dbReference>
<dbReference type="OrthoDB" id="45365at2759"/>
<evidence type="ECO:0000313" key="3">
    <source>
        <dbReference type="EMBL" id="GES93971.1"/>
    </source>
</evidence>
<dbReference type="Pfam" id="PF07534">
    <property type="entry name" value="TLD"/>
    <property type="match status" value="1"/>
</dbReference>
<dbReference type="PROSITE" id="PS50097">
    <property type="entry name" value="BTB"/>
    <property type="match status" value="1"/>
</dbReference>
<organism evidence="3 4">
    <name type="scientific">Rhizophagus clarus</name>
    <dbReference type="NCBI Taxonomy" id="94130"/>
    <lineage>
        <taxon>Eukaryota</taxon>
        <taxon>Fungi</taxon>
        <taxon>Fungi incertae sedis</taxon>
        <taxon>Mucoromycota</taxon>
        <taxon>Glomeromycotina</taxon>
        <taxon>Glomeromycetes</taxon>
        <taxon>Glomerales</taxon>
        <taxon>Glomeraceae</taxon>
        <taxon>Rhizophagus</taxon>
    </lineage>
</organism>
<evidence type="ECO:0000259" key="2">
    <source>
        <dbReference type="PROSITE" id="PS51886"/>
    </source>
</evidence>
<sequence>MNEYNFLQELSNDLGELLSNRNNCDVIIQTEENENIKEFYTHSLILCSRSTYFKAALSKNWVHNENGMIIFKKPNISPEIMNHLLKYLYSGIIKLDEQRGINVFKLFIASDELGIKNLCDYILNHIIEKYEKYLIEDPIDILQIIFEYEHFNILRDYCLEFIGKNSEIVFESSKFLLIEKSILIKLLQMDNLEVQDEYEIWNHVLKWGIGRMSKIVDINDFSNWDKKDLLELKNILHDLLLHIRWFQISPKIFYQQISPFESIFPDYLYKDITSKNFKYFILKPRKSICCNSKIITKNHLPILSSWIDYKEKNYYNIKTMPYHFELLYRASKDGFSSTNFHKLCDNKGSTLIICKLKENGKIIGGYNPNNWDSNDNGFYVKSEDSYLFYFNNNIILDDECDDNKKSFDDNEPIIARLANKSYDDYVYNPNCGPTFGTGFDLVIENDVIKCDNIVSYPKLLAFINPKQIYYLEDYEVFKVTNKLTNNKIISILKNYITYVNYKY</sequence>
<protein>
    <submittedName>
        <fullName evidence="3">BTB/POZ protein</fullName>
    </submittedName>
</protein>
<dbReference type="SMART" id="SM00875">
    <property type="entry name" value="BACK"/>
    <property type="match status" value="1"/>
</dbReference>
<dbReference type="InterPro" id="IPR011333">
    <property type="entry name" value="SKP1/BTB/POZ_sf"/>
</dbReference>
<dbReference type="Pfam" id="PF00651">
    <property type="entry name" value="BTB"/>
    <property type="match status" value="1"/>
</dbReference>
<evidence type="ECO:0000259" key="1">
    <source>
        <dbReference type="PROSITE" id="PS50097"/>
    </source>
</evidence>
<dbReference type="Pfam" id="PF07707">
    <property type="entry name" value="BACK"/>
    <property type="match status" value="1"/>
</dbReference>
<feature type="domain" description="BTB" evidence="1">
    <location>
        <begin position="24"/>
        <end position="97"/>
    </location>
</feature>
<accession>A0A8H3LX28</accession>